<dbReference type="PIRSF" id="PIRSF019466">
    <property type="entry name" value="EutH"/>
    <property type="match status" value="1"/>
</dbReference>
<dbReference type="PANTHER" id="PTHR40089">
    <property type="entry name" value="ETHANOLAMINE UTILIZATION PROTEIN EUTH"/>
    <property type="match status" value="1"/>
</dbReference>
<proteinExistence type="predicted"/>
<dbReference type="NCBIfam" id="NF011667">
    <property type="entry name" value="PRK15086.1-3"/>
    <property type="match status" value="1"/>
</dbReference>
<organism evidence="2 3">
    <name type="scientific">Tumebacillus lipolyticus</name>
    <dbReference type="NCBI Taxonomy" id="1280370"/>
    <lineage>
        <taxon>Bacteria</taxon>
        <taxon>Bacillati</taxon>
        <taxon>Bacillota</taxon>
        <taxon>Bacilli</taxon>
        <taxon>Bacillales</taxon>
        <taxon>Alicyclobacillaceae</taxon>
        <taxon>Tumebacillus</taxon>
    </lineage>
</organism>
<accession>A0ABW4ZW36</accession>
<dbReference type="PANTHER" id="PTHR40089:SF1">
    <property type="entry name" value="ETHANOLAMINE PERMEASE EUTH-RELATED"/>
    <property type="match status" value="1"/>
</dbReference>
<keyword evidence="1" id="KW-0812">Transmembrane</keyword>
<dbReference type="Proteomes" id="UP001597343">
    <property type="component" value="Unassembled WGS sequence"/>
</dbReference>
<feature type="transmembrane region" description="Helical" evidence="1">
    <location>
        <begin position="39"/>
        <end position="60"/>
    </location>
</feature>
<keyword evidence="1" id="KW-1133">Transmembrane helix</keyword>
<name>A0ABW4ZW36_9BACL</name>
<feature type="transmembrane region" description="Helical" evidence="1">
    <location>
        <begin position="302"/>
        <end position="323"/>
    </location>
</feature>
<protein>
    <submittedName>
        <fullName evidence="2">Ethanolamine utilization protein EutH</fullName>
    </submittedName>
</protein>
<feature type="transmembrane region" description="Helical" evidence="1">
    <location>
        <begin position="141"/>
        <end position="161"/>
    </location>
</feature>
<feature type="transmembrane region" description="Helical" evidence="1">
    <location>
        <begin position="167"/>
        <end position="185"/>
    </location>
</feature>
<gene>
    <name evidence="2" type="primary">eutH</name>
    <name evidence="2" type="ORF">ACFSOY_08165</name>
</gene>
<feature type="transmembrane region" description="Helical" evidence="1">
    <location>
        <begin position="105"/>
        <end position="129"/>
    </location>
</feature>
<dbReference type="InterPro" id="IPR007441">
    <property type="entry name" value="EutH"/>
</dbReference>
<dbReference type="Pfam" id="PF04346">
    <property type="entry name" value="EutH"/>
    <property type="match status" value="1"/>
</dbReference>
<feature type="transmembrane region" description="Helical" evidence="1">
    <location>
        <begin position="329"/>
        <end position="352"/>
    </location>
</feature>
<comment type="caution">
    <text evidence="2">The sequence shown here is derived from an EMBL/GenBank/DDBJ whole genome shotgun (WGS) entry which is preliminary data.</text>
</comment>
<keyword evidence="3" id="KW-1185">Reference proteome</keyword>
<reference evidence="3" key="1">
    <citation type="journal article" date="2019" name="Int. J. Syst. Evol. Microbiol.">
        <title>The Global Catalogue of Microorganisms (GCM) 10K type strain sequencing project: providing services to taxonomists for standard genome sequencing and annotation.</title>
        <authorList>
            <consortium name="The Broad Institute Genomics Platform"/>
            <consortium name="The Broad Institute Genome Sequencing Center for Infectious Disease"/>
            <person name="Wu L."/>
            <person name="Ma J."/>
        </authorList>
    </citation>
    <scope>NUCLEOTIDE SEQUENCE [LARGE SCALE GENOMIC DNA]</scope>
    <source>
        <strain evidence="3">CGMCC 1.13574</strain>
    </source>
</reference>
<dbReference type="RefSeq" id="WP_386045530.1">
    <property type="nucleotide sequence ID" value="NZ_JBHUIO010000005.1"/>
</dbReference>
<feature type="transmembrane region" description="Helical" evidence="1">
    <location>
        <begin position="233"/>
        <end position="258"/>
    </location>
</feature>
<feature type="transmembrane region" description="Helical" evidence="1">
    <location>
        <begin position="197"/>
        <end position="221"/>
    </location>
</feature>
<keyword evidence="1" id="KW-0472">Membrane</keyword>
<dbReference type="EMBL" id="JBHUIO010000005">
    <property type="protein sequence ID" value="MFD2169968.1"/>
    <property type="molecule type" value="Genomic_DNA"/>
</dbReference>
<evidence type="ECO:0000313" key="3">
    <source>
        <dbReference type="Proteomes" id="UP001597343"/>
    </source>
</evidence>
<evidence type="ECO:0000313" key="2">
    <source>
        <dbReference type="EMBL" id="MFD2169968.1"/>
    </source>
</evidence>
<evidence type="ECO:0000256" key="1">
    <source>
        <dbReference type="SAM" id="Phobius"/>
    </source>
</evidence>
<sequence>MDSLIVKVMVVFLIIGAVDKLLGNRFGYGQRFEDGFRAMGPLVISMAGLLSLSPVLANLIAPVAAPLLALIGADPSVAAASVLAIDMGGYPLAVELAQHPDAGQFSGVLLGTMMGATLSFTIPVALGILRREDREPLATGILIGLSTIPIGCLIGGVVAGFAWKMMLLNLVPVTLFAALIVFGLWKRPAKMVACFLVFGRIIEIVALIGLVLAILSALLGIELIDGLKPLSEGLLLAGQIAVILAGAFPLVHFLTTVFRKPLLLIGSRLGIGETSTAGLITSLANCLPMFAMLHAMDRRGKILNISFAVSGAFVFGGQFAFVAGVSPEMLVPMIAGKLGGGVAALLVAMWFLRGMREGEQEGEKEGGKST</sequence>